<comment type="caution">
    <text evidence="2">The sequence shown here is derived from an EMBL/GenBank/DDBJ whole genome shotgun (WGS) entry which is preliminary data.</text>
</comment>
<keyword evidence="1" id="KW-0812">Transmembrane</keyword>
<dbReference type="EMBL" id="JABEPP010000007">
    <property type="protein sequence ID" value="NNM75079.1"/>
    <property type="molecule type" value="Genomic_DNA"/>
</dbReference>
<dbReference type="AlphaFoldDB" id="A0A849IF57"/>
<evidence type="ECO:0000256" key="1">
    <source>
        <dbReference type="SAM" id="Phobius"/>
    </source>
</evidence>
<accession>A0A849IF57</accession>
<name>A0A849IF57_9HYPH</name>
<keyword evidence="1" id="KW-1133">Transmembrane helix</keyword>
<keyword evidence="3" id="KW-1185">Reference proteome</keyword>
<feature type="transmembrane region" description="Helical" evidence="1">
    <location>
        <begin position="57"/>
        <end position="77"/>
    </location>
</feature>
<feature type="transmembrane region" description="Helical" evidence="1">
    <location>
        <begin position="122"/>
        <end position="139"/>
    </location>
</feature>
<dbReference type="Proteomes" id="UP000564885">
    <property type="component" value="Unassembled WGS sequence"/>
</dbReference>
<feature type="transmembrane region" description="Helical" evidence="1">
    <location>
        <begin position="20"/>
        <end position="37"/>
    </location>
</feature>
<organism evidence="2 3">
    <name type="scientific">Enterovirga aerilata</name>
    <dbReference type="NCBI Taxonomy" id="2730920"/>
    <lineage>
        <taxon>Bacteria</taxon>
        <taxon>Pseudomonadati</taxon>
        <taxon>Pseudomonadota</taxon>
        <taxon>Alphaproteobacteria</taxon>
        <taxon>Hyphomicrobiales</taxon>
        <taxon>Methylobacteriaceae</taxon>
        <taxon>Enterovirga</taxon>
    </lineage>
</organism>
<evidence type="ECO:0000313" key="2">
    <source>
        <dbReference type="EMBL" id="NNM75079.1"/>
    </source>
</evidence>
<evidence type="ECO:0000313" key="3">
    <source>
        <dbReference type="Proteomes" id="UP000564885"/>
    </source>
</evidence>
<gene>
    <name evidence="2" type="ORF">HJG44_22215</name>
</gene>
<protein>
    <submittedName>
        <fullName evidence="2">Uncharacterized protein</fullName>
    </submittedName>
</protein>
<feature type="transmembrane region" description="Helical" evidence="1">
    <location>
        <begin position="89"/>
        <end position="110"/>
    </location>
</feature>
<keyword evidence="1" id="KW-0472">Membrane</keyword>
<reference evidence="2 3" key="1">
    <citation type="submission" date="2020-04" db="EMBL/GenBank/DDBJ databases">
        <title>Enterovirga sp. isolate from soil.</title>
        <authorList>
            <person name="Chea S."/>
            <person name="Kim D.-U."/>
        </authorList>
    </citation>
    <scope>NUCLEOTIDE SEQUENCE [LARGE SCALE GENOMIC DNA]</scope>
    <source>
        <strain evidence="2 3">DB1703</strain>
    </source>
</reference>
<proteinExistence type="predicted"/>
<sequence>MTRVYYAAPGPYSVHRQFEWAMAVMMVLISITLALPGDTLERAALRGLSDVGFTESNMAAIFGAIGALRGFALWANGNINHGRITPQGAMIRAWCCVVGAVIWGQMTLALFRDAFYANAPSLGIPLFGTLTMFELLSAYRARHDAVQRRSHLGRHLDALANRS</sequence>